<dbReference type="AlphaFoldDB" id="A0A4S4MUZ9"/>
<comment type="caution">
    <text evidence="1">The sequence shown here is derived from an EMBL/GenBank/DDBJ whole genome shotgun (WGS) entry which is preliminary data.</text>
</comment>
<evidence type="ECO:0000313" key="2">
    <source>
        <dbReference type="Proteomes" id="UP000308730"/>
    </source>
</evidence>
<proteinExistence type="predicted"/>
<gene>
    <name evidence="1" type="ORF">EUX98_g4058</name>
</gene>
<evidence type="ECO:0000313" key="1">
    <source>
        <dbReference type="EMBL" id="THH30122.1"/>
    </source>
</evidence>
<name>A0A4S4MUZ9_9APHY</name>
<accession>A0A4S4MUZ9</accession>
<reference evidence="1 2" key="1">
    <citation type="submission" date="2019-02" db="EMBL/GenBank/DDBJ databases">
        <title>Genome sequencing of the rare red list fungi Antrodiella citrinella (Flaviporus citrinellus).</title>
        <authorList>
            <person name="Buettner E."/>
            <person name="Kellner H."/>
        </authorList>
    </citation>
    <scope>NUCLEOTIDE SEQUENCE [LARGE SCALE GENOMIC DNA]</scope>
    <source>
        <strain evidence="1 2">DSM 108506</strain>
    </source>
</reference>
<dbReference type="OrthoDB" id="3609at2759"/>
<protein>
    <submittedName>
        <fullName evidence="1">Uncharacterized protein</fullName>
    </submittedName>
</protein>
<keyword evidence="2" id="KW-1185">Reference proteome</keyword>
<dbReference type="Proteomes" id="UP000308730">
    <property type="component" value="Unassembled WGS sequence"/>
</dbReference>
<dbReference type="EMBL" id="SGPM01000093">
    <property type="protein sequence ID" value="THH30122.1"/>
    <property type="molecule type" value="Genomic_DNA"/>
</dbReference>
<organism evidence="1 2">
    <name type="scientific">Antrodiella citrinella</name>
    <dbReference type="NCBI Taxonomy" id="2447956"/>
    <lineage>
        <taxon>Eukaryota</taxon>
        <taxon>Fungi</taxon>
        <taxon>Dikarya</taxon>
        <taxon>Basidiomycota</taxon>
        <taxon>Agaricomycotina</taxon>
        <taxon>Agaricomycetes</taxon>
        <taxon>Polyporales</taxon>
        <taxon>Steccherinaceae</taxon>
        <taxon>Antrodiella</taxon>
    </lineage>
</organism>
<sequence>MQEVLIVARASLSPMSPTATAALPDTVIQDIIEHENPQSAFKPSMLVDLEAAGRWR</sequence>